<evidence type="ECO:0000313" key="1">
    <source>
        <dbReference type="EMBL" id="JAD42291.1"/>
    </source>
</evidence>
<dbReference type="EMBL" id="GBRH01255604">
    <property type="protein sequence ID" value="JAD42291.1"/>
    <property type="molecule type" value="Transcribed_RNA"/>
</dbReference>
<protein>
    <submittedName>
        <fullName evidence="1">Uncharacterized protein</fullName>
    </submittedName>
</protein>
<proteinExistence type="predicted"/>
<organism evidence="1">
    <name type="scientific">Arundo donax</name>
    <name type="common">Giant reed</name>
    <name type="synonym">Donax arundinaceus</name>
    <dbReference type="NCBI Taxonomy" id="35708"/>
    <lineage>
        <taxon>Eukaryota</taxon>
        <taxon>Viridiplantae</taxon>
        <taxon>Streptophyta</taxon>
        <taxon>Embryophyta</taxon>
        <taxon>Tracheophyta</taxon>
        <taxon>Spermatophyta</taxon>
        <taxon>Magnoliopsida</taxon>
        <taxon>Liliopsida</taxon>
        <taxon>Poales</taxon>
        <taxon>Poaceae</taxon>
        <taxon>PACMAD clade</taxon>
        <taxon>Arundinoideae</taxon>
        <taxon>Arundineae</taxon>
        <taxon>Arundo</taxon>
    </lineage>
</organism>
<accession>A0A0A8ZU15</accession>
<sequence>MALFNDTSDSPVV</sequence>
<reference evidence="1" key="2">
    <citation type="journal article" date="2015" name="Data Brief">
        <title>Shoot transcriptome of the giant reed, Arundo donax.</title>
        <authorList>
            <person name="Barrero R.A."/>
            <person name="Guerrero F.D."/>
            <person name="Moolhuijzen P."/>
            <person name="Goolsby J.A."/>
            <person name="Tidwell J."/>
            <person name="Bellgard S.E."/>
            <person name="Bellgard M.I."/>
        </authorList>
    </citation>
    <scope>NUCLEOTIDE SEQUENCE</scope>
    <source>
        <tissue evidence="1">Shoot tissue taken approximately 20 cm above the soil surface</tissue>
    </source>
</reference>
<name>A0A0A8ZU15_ARUDO</name>
<reference evidence="1" key="1">
    <citation type="submission" date="2014-09" db="EMBL/GenBank/DDBJ databases">
        <authorList>
            <person name="Magalhaes I.L.F."/>
            <person name="Oliveira U."/>
            <person name="Santos F.R."/>
            <person name="Vidigal T.H.D.A."/>
            <person name="Brescovit A.D."/>
            <person name="Santos A.J."/>
        </authorList>
    </citation>
    <scope>NUCLEOTIDE SEQUENCE</scope>
    <source>
        <tissue evidence="1">Shoot tissue taken approximately 20 cm above the soil surface</tissue>
    </source>
</reference>